<proteinExistence type="predicted"/>
<reference evidence="3" key="1">
    <citation type="submission" date="2009-09" db="EMBL/GenBank/DDBJ databases">
        <title>The complete chromosome of Alicyclobacillus acidocaldarius subsp. acidocaldarius DSM 446.</title>
        <authorList>
            <consortium name="US DOE Joint Genome Institute (JGI-PGF)"/>
            <person name="Lucas S."/>
            <person name="Copeland A."/>
            <person name="Lapidus A."/>
            <person name="Glavina del Rio T."/>
            <person name="Dalin E."/>
            <person name="Tice H."/>
            <person name="Bruce D."/>
            <person name="Goodwin L."/>
            <person name="Pitluck S."/>
            <person name="Kyrpides N."/>
            <person name="Mavromatis K."/>
            <person name="Ivanova N."/>
            <person name="Ovchinnikova G."/>
            <person name="Chertkov O."/>
            <person name="Sims D."/>
            <person name="Brettin T."/>
            <person name="Detter J.C."/>
            <person name="Han C."/>
            <person name="Larimer F."/>
            <person name="Land M."/>
            <person name="Hauser L."/>
            <person name="Markowitz V."/>
            <person name="Cheng J.-F."/>
            <person name="Hugenholtz P."/>
            <person name="Woyke T."/>
            <person name="Wu D."/>
            <person name="Pukall R."/>
            <person name="Klenk H.-P."/>
            <person name="Eisen J.A."/>
        </authorList>
    </citation>
    <scope>NUCLEOTIDE SEQUENCE [LARGE SCALE GENOMIC DNA]</scope>
    <source>
        <strain evidence="3">ATCC 27009 / DSM 446 / BCRC 14685 / JCM 5260 / KCTC 1825 / NBRC 15652 / NCIMB 11725 / NRRL B-14509 / 104-IA</strain>
    </source>
</reference>
<dbReference type="GO" id="GO:0016779">
    <property type="term" value="F:nucleotidyltransferase activity"/>
    <property type="evidence" value="ECO:0007669"/>
    <property type="project" value="InterPro"/>
</dbReference>
<gene>
    <name evidence="2" type="ordered locus">Aaci_1535</name>
</gene>
<evidence type="ECO:0000259" key="1">
    <source>
        <dbReference type="Pfam" id="PF01909"/>
    </source>
</evidence>
<reference evidence="2 3" key="2">
    <citation type="journal article" date="2010" name="Stand. Genomic Sci.">
        <title>Complete genome sequence of Alicyclobacillus acidocaldarius type strain (104-IA).</title>
        <authorList>
            <person name="Mavromatis K."/>
            <person name="Sikorski J."/>
            <person name="Lapidus A."/>
            <person name="Glavina Del Rio T."/>
            <person name="Copeland A."/>
            <person name="Tice H."/>
            <person name="Cheng J.F."/>
            <person name="Lucas S."/>
            <person name="Chen F."/>
            <person name="Nolan M."/>
            <person name="Bruce D."/>
            <person name="Goodwin L."/>
            <person name="Pitluck S."/>
            <person name="Ivanova N."/>
            <person name="Ovchinnikova G."/>
            <person name="Pati A."/>
            <person name="Chen A."/>
            <person name="Palaniappan K."/>
            <person name="Land M."/>
            <person name="Hauser L."/>
            <person name="Chang Y.J."/>
            <person name="Jeffries C.D."/>
            <person name="Chain P."/>
            <person name="Meincke L."/>
            <person name="Sims D."/>
            <person name="Chertkov O."/>
            <person name="Han C."/>
            <person name="Brettin T."/>
            <person name="Detter J.C."/>
            <person name="Wahrenburg C."/>
            <person name="Rohde M."/>
            <person name="Pukall R."/>
            <person name="Goker M."/>
            <person name="Bristow J."/>
            <person name="Eisen J.A."/>
            <person name="Markowitz V."/>
            <person name="Hugenholtz P."/>
            <person name="Klenk H.P."/>
            <person name="Kyrpides N.C."/>
        </authorList>
    </citation>
    <scope>NUCLEOTIDE SEQUENCE [LARGE SCALE GENOMIC DNA]</scope>
    <source>
        <strain evidence="3">ATCC 27009 / DSM 446 / BCRC 14685 / JCM 5260 / KCTC 1825 / NBRC 15652 / NCIMB 11725 / NRRL B-14509 / 104-IA</strain>
    </source>
</reference>
<accession>C8WWS9</accession>
<organism evidence="2 3">
    <name type="scientific">Alicyclobacillus acidocaldarius subsp. acidocaldarius (strain ATCC 27009 / DSM 446 / BCRC 14685 / JCM 5260 / KCTC 1825 / NBRC 15652 / NCIMB 11725 / NRRL B-14509 / 104-IA)</name>
    <name type="common">Bacillus acidocaldarius</name>
    <dbReference type="NCBI Taxonomy" id="521098"/>
    <lineage>
        <taxon>Bacteria</taxon>
        <taxon>Bacillati</taxon>
        <taxon>Bacillota</taxon>
        <taxon>Bacilli</taxon>
        <taxon>Bacillales</taxon>
        <taxon>Alicyclobacillaceae</taxon>
        <taxon>Alicyclobacillus</taxon>
    </lineage>
</organism>
<evidence type="ECO:0000313" key="2">
    <source>
        <dbReference type="EMBL" id="ACV58551.1"/>
    </source>
</evidence>
<dbReference type="InterPro" id="IPR002934">
    <property type="entry name" value="Polymerase_NTP_transf_dom"/>
</dbReference>
<dbReference type="CDD" id="cd05403">
    <property type="entry name" value="NT_KNTase_like"/>
    <property type="match status" value="1"/>
</dbReference>
<dbReference type="Gene3D" id="3.30.460.10">
    <property type="entry name" value="Beta Polymerase, domain 2"/>
    <property type="match status" value="1"/>
</dbReference>
<protein>
    <recommendedName>
        <fullName evidence="1">Polymerase nucleotidyl transferase domain-containing protein</fullName>
    </recommendedName>
</protein>
<dbReference type="Pfam" id="PF01909">
    <property type="entry name" value="NTP_transf_2"/>
    <property type="match status" value="1"/>
</dbReference>
<dbReference type="Proteomes" id="UP000001917">
    <property type="component" value="Chromosome"/>
</dbReference>
<dbReference type="HOGENOM" id="CLU_2679497_0_0_9"/>
<feature type="domain" description="Polymerase nucleotidyl transferase" evidence="1">
    <location>
        <begin position="9"/>
        <end position="62"/>
    </location>
</feature>
<dbReference type="AlphaFoldDB" id="C8WWS9"/>
<sequence>MILWDEWVRRLKEEEPSALAILLFGSRAAGAEGPYSDVDLRVITAREPEVRDRVYIEKCEGRLIHSSFALHLST</sequence>
<keyword evidence="3" id="KW-1185">Reference proteome</keyword>
<name>C8WWS9_ALIAD</name>
<dbReference type="EMBL" id="CP001727">
    <property type="protein sequence ID" value="ACV58551.1"/>
    <property type="molecule type" value="Genomic_DNA"/>
</dbReference>
<dbReference type="InterPro" id="IPR043519">
    <property type="entry name" value="NT_sf"/>
</dbReference>
<dbReference type="SUPFAM" id="SSF81301">
    <property type="entry name" value="Nucleotidyltransferase"/>
    <property type="match status" value="1"/>
</dbReference>
<evidence type="ECO:0000313" key="3">
    <source>
        <dbReference type="Proteomes" id="UP000001917"/>
    </source>
</evidence>
<dbReference type="KEGG" id="aac:Aaci_1535"/>